<proteinExistence type="predicted"/>
<protein>
    <submittedName>
        <fullName evidence="1">Uncharacterized protein</fullName>
    </submittedName>
</protein>
<comment type="caution">
    <text evidence="1">The sequence shown here is derived from an EMBL/GenBank/DDBJ whole genome shotgun (WGS) entry which is preliminary data.</text>
</comment>
<gene>
    <name evidence="1" type="ORF">BaRGS_00025893</name>
</gene>
<dbReference type="EMBL" id="JACVVK020000237">
    <property type="protein sequence ID" value="KAK7482860.1"/>
    <property type="molecule type" value="Genomic_DNA"/>
</dbReference>
<evidence type="ECO:0000313" key="1">
    <source>
        <dbReference type="EMBL" id="KAK7482860.1"/>
    </source>
</evidence>
<reference evidence="1 2" key="1">
    <citation type="journal article" date="2023" name="Sci. Data">
        <title>Genome assembly of the Korean intertidal mud-creeper Batillaria attramentaria.</title>
        <authorList>
            <person name="Patra A.K."/>
            <person name="Ho P.T."/>
            <person name="Jun S."/>
            <person name="Lee S.J."/>
            <person name="Kim Y."/>
            <person name="Won Y.J."/>
        </authorList>
    </citation>
    <scope>NUCLEOTIDE SEQUENCE [LARGE SCALE GENOMIC DNA]</scope>
    <source>
        <strain evidence="1">Wonlab-2016</strain>
    </source>
</reference>
<organism evidence="1 2">
    <name type="scientific">Batillaria attramentaria</name>
    <dbReference type="NCBI Taxonomy" id="370345"/>
    <lineage>
        <taxon>Eukaryota</taxon>
        <taxon>Metazoa</taxon>
        <taxon>Spiralia</taxon>
        <taxon>Lophotrochozoa</taxon>
        <taxon>Mollusca</taxon>
        <taxon>Gastropoda</taxon>
        <taxon>Caenogastropoda</taxon>
        <taxon>Sorbeoconcha</taxon>
        <taxon>Cerithioidea</taxon>
        <taxon>Batillariidae</taxon>
        <taxon>Batillaria</taxon>
    </lineage>
</organism>
<accession>A0ABD0K7D2</accession>
<dbReference type="Proteomes" id="UP001519460">
    <property type="component" value="Unassembled WGS sequence"/>
</dbReference>
<keyword evidence="2" id="KW-1185">Reference proteome</keyword>
<dbReference type="AlphaFoldDB" id="A0ABD0K7D2"/>
<sequence>MLQQPGDGPKGLPAKKATLERRALTSTSLKTQGWMANALESGPGLRARSELCTENTGRYDTTQDTKYWSNSQDKHTCKRHKQHTAQDQRTADSAAAVLYSRGTKKGKNRRVVTV</sequence>
<name>A0ABD0K7D2_9CAEN</name>
<evidence type="ECO:0000313" key="2">
    <source>
        <dbReference type="Proteomes" id="UP001519460"/>
    </source>
</evidence>